<evidence type="ECO:0000259" key="2">
    <source>
        <dbReference type="Pfam" id="PF01106"/>
    </source>
</evidence>
<reference evidence="3 4" key="1">
    <citation type="journal article" date="2013" name="Biodegradation">
        <title>Quantitative proteomic analysis of ibuprofen-degrading Patulibacter sp. strain I11.</title>
        <authorList>
            <person name="Almeida B."/>
            <person name="Kjeldal H."/>
            <person name="Lolas I."/>
            <person name="Knudsen A.D."/>
            <person name="Carvalho G."/>
            <person name="Nielsen K.L."/>
            <person name="Barreto Crespo M.T."/>
            <person name="Stensballe A."/>
            <person name="Nielsen J.L."/>
        </authorList>
    </citation>
    <scope>NUCLEOTIDE SEQUENCE [LARGE SCALE GENOMIC DNA]</scope>
    <source>
        <strain evidence="3 4">I11</strain>
    </source>
</reference>
<comment type="caution">
    <text evidence="3">The sequence shown here is derived from an EMBL/GenBank/DDBJ whole genome shotgun (WGS) entry which is preliminary data.</text>
</comment>
<gene>
    <name evidence="3" type="ORF">PAI11_01830</name>
</gene>
<dbReference type="GO" id="GO:0005506">
    <property type="term" value="F:iron ion binding"/>
    <property type="evidence" value="ECO:0007669"/>
    <property type="project" value="InterPro"/>
</dbReference>
<organism evidence="3 4">
    <name type="scientific">Patulibacter medicamentivorans</name>
    <dbReference type="NCBI Taxonomy" id="1097667"/>
    <lineage>
        <taxon>Bacteria</taxon>
        <taxon>Bacillati</taxon>
        <taxon>Actinomycetota</taxon>
        <taxon>Thermoleophilia</taxon>
        <taxon>Solirubrobacterales</taxon>
        <taxon>Patulibacteraceae</taxon>
        <taxon>Patulibacter</taxon>
    </lineage>
</organism>
<dbReference type="Pfam" id="PF01106">
    <property type="entry name" value="NifU"/>
    <property type="match status" value="1"/>
</dbReference>
<dbReference type="Gene3D" id="3.30.300.130">
    <property type="entry name" value="Fe-S cluster assembly (FSCA)"/>
    <property type="match status" value="1"/>
</dbReference>
<name>H0E075_9ACTN</name>
<evidence type="ECO:0000313" key="3">
    <source>
        <dbReference type="EMBL" id="EHN12878.1"/>
    </source>
</evidence>
<dbReference type="SUPFAM" id="SSF117916">
    <property type="entry name" value="Fe-S cluster assembly (FSCA) domain-like"/>
    <property type="match status" value="1"/>
</dbReference>
<dbReference type="EMBL" id="AGUD01000006">
    <property type="protein sequence ID" value="EHN12878.1"/>
    <property type="molecule type" value="Genomic_DNA"/>
</dbReference>
<comment type="function">
    <text evidence="1">May be involved in the formation or repair of [Fe-S] clusters present in iron-sulfur proteins.</text>
</comment>
<sequence length="100" mass="10904">MQAALDEIRPRIHAHHGDVEIRDLDEDGTLRLRFTGNCVGCPYQAVTFGAALHDQLAAVDGVSDVQIEGRVVPPAALARIRRFHGPALPMSSPSNQEPRQ</sequence>
<dbReference type="AlphaFoldDB" id="H0E075"/>
<dbReference type="GO" id="GO:0016226">
    <property type="term" value="P:iron-sulfur cluster assembly"/>
    <property type="evidence" value="ECO:0007669"/>
    <property type="project" value="InterPro"/>
</dbReference>
<dbReference type="InterPro" id="IPR001075">
    <property type="entry name" value="NIF_FeS_clus_asmbl_NifU_C"/>
</dbReference>
<accession>H0E075</accession>
<feature type="domain" description="NIF system FeS cluster assembly NifU C-terminal" evidence="2">
    <location>
        <begin position="2"/>
        <end position="57"/>
    </location>
</feature>
<evidence type="ECO:0000256" key="1">
    <source>
        <dbReference type="ARBA" id="ARBA00049958"/>
    </source>
</evidence>
<keyword evidence="4" id="KW-1185">Reference proteome</keyword>
<evidence type="ECO:0000313" key="4">
    <source>
        <dbReference type="Proteomes" id="UP000005143"/>
    </source>
</evidence>
<dbReference type="Proteomes" id="UP000005143">
    <property type="component" value="Unassembled WGS sequence"/>
</dbReference>
<dbReference type="InterPro" id="IPR034904">
    <property type="entry name" value="FSCA_dom_sf"/>
</dbReference>
<proteinExistence type="predicted"/>
<dbReference type="GO" id="GO:0051536">
    <property type="term" value="F:iron-sulfur cluster binding"/>
    <property type="evidence" value="ECO:0007669"/>
    <property type="project" value="InterPro"/>
</dbReference>
<protein>
    <recommendedName>
        <fullName evidence="2">NIF system FeS cluster assembly NifU C-terminal domain-containing protein</fullName>
    </recommendedName>
</protein>